<evidence type="ECO:0000256" key="8">
    <source>
        <dbReference type="SAM" id="Phobius"/>
    </source>
</evidence>
<dbReference type="InterPro" id="IPR050352">
    <property type="entry name" value="ABCG_transporters"/>
</dbReference>
<dbReference type="Pfam" id="PF00005">
    <property type="entry name" value="ABC_tran"/>
    <property type="match status" value="1"/>
</dbReference>
<dbReference type="Pfam" id="PF01061">
    <property type="entry name" value="ABC2_membrane"/>
    <property type="match status" value="1"/>
</dbReference>
<dbReference type="InterPro" id="IPR043926">
    <property type="entry name" value="ABCG_dom"/>
</dbReference>
<dbReference type="PROSITE" id="PS50893">
    <property type="entry name" value="ABC_TRANSPORTER_2"/>
    <property type="match status" value="1"/>
</dbReference>
<evidence type="ECO:0000256" key="2">
    <source>
        <dbReference type="ARBA" id="ARBA00005814"/>
    </source>
</evidence>
<dbReference type="PANTHER" id="PTHR48041">
    <property type="entry name" value="ABC TRANSPORTER G FAMILY MEMBER 28"/>
    <property type="match status" value="1"/>
</dbReference>
<sequence length="1169" mass="133103">MASTLLNVPCDRENEVLPFGSFRMSEQAVKGVLEAGRCDERDMSTEPATYLRFGLPRVLVGNNVGDATLQRPSKQNRSLDRANRRTQSEWDLRPRKESSNAPSGDTPNCFSPISGGTHYAESDIATVFNRAGHQSPVIPLSMSRHHRPYFSNLELAQQFKGYNYLKYAKAEELRRCLKSSPHVQISNLGFNHDLRTNFDKAMLRDPKYLRTIDGVTLELYAGDTMTLMYTSELEMRTILGILSNQHRPSGKIDGMLEINGHRVTPEQFGERCAYVGIDEPYPWMTVQQYLSFACAFYKPATDAFEIDRMIDQLIHTLALTPFKSRLCRDIGRTERQRLKIAAAVIMDTDILICDNIVRDMDIYDVAFIVDYLRDWAIKLSRIVIIAMSPPTIEVLTMFQKCAILASGHFVYFGNTHQMVGYFESIGHPCPQFKNPCDYYVDLVTLDHLTAESSAESMERIQTLAELWQQKAPPLDLPTTSPVSPKKRPRLALYKAWNIYKRFWVLLYNRPGNYLFEMVLALLLSVVFGFIFYELPTDQRAGIEDRFGILFVSLCLMLYPSVAYSTQRVIDERQLVYNDIKYNNYGSFLYIVVKLFFDIPLATIVFVLQSVPIYLIVRLNPLSYDNIAAMCLYAVVVTGNALLIRYISWCSAYFFSERTTVTGVQLAIIALLALSSGFLFHPEDQNVVTSWFAKVNPIRISGQILMESTFLDTNPWLQKAEMVVGSHSAKTSRNTSHLQFDCFRKTVLATKIKEIPIYTVTQCSKTSGYDVYQFSGFNTSIESSNHRGTHYANSILIWCKRAIIGEVSSCSYSALTATQRSSTMAAVTSCPLTEEIYGNVGINIIHGLVVLLNATGALATIIMIVSISLVKVLHVNFTTLLTNLGIQLLFRAACTTFRSTMFLYNAHTYTNACDLQETEHDCSIRAFFFASFQETIVFSFIAMGIERSWATLKYETYEHHARWMFRVFLVVFAWLRVELVTGQALVGSIAPNETKIDYCISIHSKGMSWSFLLYVIVPAAVVSALLFLFVYIESSKTNRRILHLRHSLSSRFQLGENIRTTHLIVPCAMVYVGIVVVQASAFLALHEYNFNLSAVNFVLVKELLSLLAFPVYTNVLPIIVIFKHPDIRKKFKSWIFRSVEQQQVFSVDRHETAVEYHVRLHRFWIDPIHH</sequence>
<keyword evidence="3" id="KW-0813">Transport</keyword>
<evidence type="ECO:0000256" key="3">
    <source>
        <dbReference type="ARBA" id="ARBA00022448"/>
    </source>
</evidence>
<feature type="transmembrane region" description="Helical" evidence="8">
    <location>
        <begin position="1102"/>
        <end position="1121"/>
    </location>
</feature>
<dbReference type="Pfam" id="PF19055">
    <property type="entry name" value="ABC2_membrane_7"/>
    <property type="match status" value="1"/>
</dbReference>
<dbReference type="SUPFAM" id="SSF52540">
    <property type="entry name" value="P-loop containing nucleoside triphosphate hydrolases"/>
    <property type="match status" value="1"/>
</dbReference>
<evidence type="ECO:0000256" key="4">
    <source>
        <dbReference type="ARBA" id="ARBA00022692"/>
    </source>
</evidence>
<organism evidence="10 11">
    <name type="scientific">Steinernema hermaphroditum</name>
    <dbReference type="NCBI Taxonomy" id="289476"/>
    <lineage>
        <taxon>Eukaryota</taxon>
        <taxon>Metazoa</taxon>
        <taxon>Ecdysozoa</taxon>
        <taxon>Nematoda</taxon>
        <taxon>Chromadorea</taxon>
        <taxon>Rhabditida</taxon>
        <taxon>Tylenchina</taxon>
        <taxon>Panagrolaimomorpha</taxon>
        <taxon>Strongyloidoidea</taxon>
        <taxon>Steinernematidae</taxon>
        <taxon>Steinernema</taxon>
    </lineage>
</organism>
<proteinExistence type="inferred from homology"/>
<comment type="similarity">
    <text evidence="2">Belongs to the ABC transporter superfamily. ABCG family. Eye pigment precursor importer (TC 3.A.1.204) subfamily.</text>
</comment>
<dbReference type="PANTHER" id="PTHR48041:SF89">
    <property type="entry name" value="FI03229P"/>
    <property type="match status" value="1"/>
</dbReference>
<keyword evidence="4 8" id="KW-0812">Transmembrane</keyword>
<dbReference type="Proteomes" id="UP001175271">
    <property type="component" value="Unassembled WGS sequence"/>
</dbReference>
<dbReference type="Pfam" id="PF10292">
    <property type="entry name" value="7TM_GPCR_Srab"/>
    <property type="match status" value="1"/>
</dbReference>
<evidence type="ECO:0000256" key="1">
    <source>
        <dbReference type="ARBA" id="ARBA00004141"/>
    </source>
</evidence>
<dbReference type="GO" id="GO:0016887">
    <property type="term" value="F:ATP hydrolysis activity"/>
    <property type="evidence" value="ECO:0007669"/>
    <property type="project" value="InterPro"/>
</dbReference>
<dbReference type="InterPro" id="IPR013525">
    <property type="entry name" value="ABC2_TM"/>
</dbReference>
<evidence type="ECO:0000313" key="10">
    <source>
        <dbReference type="EMBL" id="KAK0395577.1"/>
    </source>
</evidence>
<feature type="transmembrane region" description="Helical" evidence="8">
    <location>
        <begin position="546"/>
        <end position="566"/>
    </location>
</feature>
<accession>A0AA39H0N9</accession>
<protein>
    <recommendedName>
        <fullName evidence="9">ABC transporter domain-containing protein</fullName>
    </recommendedName>
</protein>
<feature type="transmembrane region" description="Helical" evidence="8">
    <location>
        <begin position="1062"/>
        <end position="1082"/>
    </location>
</feature>
<dbReference type="AlphaFoldDB" id="A0AA39H0N9"/>
<dbReference type="SUPFAM" id="SSF81321">
    <property type="entry name" value="Family A G protein-coupled receptor-like"/>
    <property type="match status" value="1"/>
</dbReference>
<name>A0AA39H0N9_9BILA</name>
<feature type="compositionally biased region" description="Polar residues" evidence="7">
    <location>
        <begin position="99"/>
        <end position="110"/>
    </location>
</feature>
<gene>
    <name evidence="10" type="ORF">QR680_001341</name>
</gene>
<keyword evidence="6 8" id="KW-0472">Membrane</keyword>
<keyword evidence="11" id="KW-1185">Reference proteome</keyword>
<feature type="transmembrane region" description="Helical" evidence="8">
    <location>
        <begin position="1010"/>
        <end position="1031"/>
    </location>
</feature>
<dbReference type="InterPro" id="IPR003439">
    <property type="entry name" value="ABC_transporter-like_ATP-bd"/>
</dbReference>
<feature type="transmembrane region" description="Helical" evidence="8">
    <location>
        <begin position="586"/>
        <end position="614"/>
    </location>
</feature>
<dbReference type="InterPro" id="IPR019408">
    <property type="entry name" value="7TM_GPCR_serpentine_rcpt_Srab"/>
</dbReference>
<feature type="transmembrane region" description="Helical" evidence="8">
    <location>
        <begin position="964"/>
        <end position="990"/>
    </location>
</feature>
<dbReference type="GO" id="GO:0140359">
    <property type="term" value="F:ABC-type transporter activity"/>
    <property type="evidence" value="ECO:0007669"/>
    <property type="project" value="InterPro"/>
</dbReference>
<comment type="caution">
    <text evidence="10">The sequence shown here is derived from an EMBL/GenBank/DDBJ whole genome shotgun (WGS) entry which is preliminary data.</text>
</comment>
<dbReference type="GO" id="GO:0005886">
    <property type="term" value="C:plasma membrane"/>
    <property type="evidence" value="ECO:0007669"/>
    <property type="project" value="TreeGrafter"/>
</dbReference>
<evidence type="ECO:0000256" key="7">
    <source>
        <dbReference type="SAM" id="MobiDB-lite"/>
    </source>
</evidence>
<feature type="compositionally biased region" description="Basic and acidic residues" evidence="7">
    <location>
        <begin position="77"/>
        <end position="98"/>
    </location>
</feature>
<feature type="transmembrane region" description="Helical" evidence="8">
    <location>
        <begin position="847"/>
        <end position="869"/>
    </location>
</feature>
<reference evidence="10" key="1">
    <citation type="submission" date="2023-06" db="EMBL/GenBank/DDBJ databases">
        <title>Genomic analysis of the entomopathogenic nematode Steinernema hermaphroditum.</title>
        <authorList>
            <person name="Schwarz E.M."/>
            <person name="Heppert J.K."/>
            <person name="Baniya A."/>
            <person name="Schwartz H.T."/>
            <person name="Tan C.-H."/>
            <person name="Antoshechkin I."/>
            <person name="Sternberg P.W."/>
            <person name="Goodrich-Blair H."/>
            <person name="Dillman A.R."/>
        </authorList>
    </citation>
    <scope>NUCLEOTIDE SEQUENCE</scope>
    <source>
        <strain evidence="10">PS9179</strain>
        <tissue evidence="10">Whole animal</tissue>
    </source>
</reference>
<comment type="subcellular location">
    <subcellularLocation>
        <location evidence="1">Membrane</location>
        <topology evidence="1">Multi-pass membrane protein</topology>
    </subcellularLocation>
</comment>
<feature type="domain" description="ABC transporter" evidence="9">
    <location>
        <begin position="183"/>
        <end position="431"/>
    </location>
</feature>
<keyword evidence="5 8" id="KW-1133">Transmembrane helix</keyword>
<evidence type="ECO:0000259" key="9">
    <source>
        <dbReference type="PROSITE" id="PS50893"/>
    </source>
</evidence>
<feature type="transmembrane region" description="Helical" evidence="8">
    <location>
        <begin position="659"/>
        <end position="679"/>
    </location>
</feature>
<evidence type="ECO:0000256" key="6">
    <source>
        <dbReference type="ARBA" id="ARBA00023136"/>
    </source>
</evidence>
<dbReference type="Gene3D" id="3.40.50.300">
    <property type="entry name" value="P-loop containing nucleotide triphosphate hydrolases"/>
    <property type="match status" value="1"/>
</dbReference>
<feature type="transmembrane region" description="Helical" evidence="8">
    <location>
        <begin position="513"/>
        <end position="534"/>
    </location>
</feature>
<feature type="transmembrane region" description="Helical" evidence="8">
    <location>
        <begin position="626"/>
        <end position="647"/>
    </location>
</feature>
<dbReference type="Gene3D" id="1.20.1070.10">
    <property type="entry name" value="Rhodopsin 7-helix transmembrane proteins"/>
    <property type="match status" value="1"/>
</dbReference>
<evidence type="ECO:0000256" key="5">
    <source>
        <dbReference type="ARBA" id="ARBA00022989"/>
    </source>
</evidence>
<feature type="region of interest" description="Disordered" evidence="7">
    <location>
        <begin position="66"/>
        <end position="110"/>
    </location>
</feature>
<dbReference type="EMBL" id="JAUCMV010000005">
    <property type="protein sequence ID" value="KAK0395577.1"/>
    <property type="molecule type" value="Genomic_DNA"/>
</dbReference>
<dbReference type="GO" id="GO:0005524">
    <property type="term" value="F:ATP binding"/>
    <property type="evidence" value="ECO:0007669"/>
    <property type="project" value="InterPro"/>
</dbReference>
<dbReference type="InterPro" id="IPR027417">
    <property type="entry name" value="P-loop_NTPase"/>
</dbReference>
<evidence type="ECO:0000313" key="11">
    <source>
        <dbReference type="Proteomes" id="UP001175271"/>
    </source>
</evidence>